<keyword evidence="4" id="KW-1185">Reference proteome</keyword>
<dbReference type="EMBL" id="CAJVPZ010016489">
    <property type="protein sequence ID" value="CAG8673828.1"/>
    <property type="molecule type" value="Genomic_DNA"/>
</dbReference>
<feature type="compositionally biased region" description="Low complexity" evidence="1">
    <location>
        <begin position="62"/>
        <end position="71"/>
    </location>
</feature>
<reference evidence="2" key="1">
    <citation type="submission" date="2021-06" db="EMBL/GenBank/DDBJ databases">
        <authorList>
            <person name="Kallberg Y."/>
            <person name="Tangrot J."/>
            <person name="Rosling A."/>
        </authorList>
    </citation>
    <scope>NUCLEOTIDE SEQUENCE</scope>
    <source>
        <strain evidence="2">IN212</strain>
    </source>
</reference>
<dbReference type="Proteomes" id="UP000789396">
    <property type="component" value="Unassembled WGS sequence"/>
</dbReference>
<accession>A0A9N9EC45</accession>
<evidence type="ECO:0000256" key="1">
    <source>
        <dbReference type="SAM" id="MobiDB-lite"/>
    </source>
</evidence>
<comment type="caution">
    <text evidence="2">The sequence shown here is derived from an EMBL/GenBank/DDBJ whole genome shotgun (WGS) entry which is preliminary data.</text>
</comment>
<gene>
    <name evidence="2" type="ORF">RFULGI_LOCUS9336</name>
    <name evidence="3" type="ORF">RFULGI_LOCUS9337</name>
</gene>
<evidence type="ECO:0000313" key="2">
    <source>
        <dbReference type="EMBL" id="CAG8673828.1"/>
    </source>
</evidence>
<evidence type="ECO:0000313" key="3">
    <source>
        <dbReference type="EMBL" id="CAG8673844.1"/>
    </source>
</evidence>
<dbReference type="EMBL" id="CAJVPZ010016489">
    <property type="protein sequence ID" value="CAG8673844.1"/>
    <property type="molecule type" value="Genomic_DNA"/>
</dbReference>
<proteinExistence type="predicted"/>
<dbReference type="OrthoDB" id="88517at2759"/>
<protein>
    <submittedName>
        <fullName evidence="2">14353_t:CDS:1</fullName>
    </submittedName>
    <submittedName>
        <fullName evidence="3">14354_t:CDS:1</fullName>
    </submittedName>
</protein>
<feature type="non-terminal residue" evidence="2">
    <location>
        <position position="1"/>
    </location>
</feature>
<feature type="region of interest" description="Disordered" evidence="1">
    <location>
        <begin position="57"/>
        <end position="88"/>
    </location>
</feature>
<organism evidence="2 4">
    <name type="scientific">Racocetra fulgida</name>
    <dbReference type="NCBI Taxonomy" id="60492"/>
    <lineage>
        <taxon>Eukaryota</taxon>
        <taxon>Fungi</taxon>
        <taxon>Fungi incertae sedis</taxon>
        <taxon>Mucoromycota</taxon>
        <taxon>Glomeromycotina</taxon>
        <taxon>Glomeromycetes</taxon>
        <taxon>Diversisporales</taxon>
        <taxon>Gigasporaceae</taxon>
        <taxon>Racocetra</taxon>
    </lineage>
</organism>
<sequence length="135" mass="15120">VYRTSYGWNNVNGGSILPGFTLKVEKIDDTISQESSESSSPDEEFQINCPECEITFSDRTSRSSGNISSSTHTFRIRSSEPTEPQPDPLRNAILECQISLVIQENNSLRSQLSSFIQENNNLRSQVAALQYQVEV</sequence>
<dbReference type="AlphaFoldDB" id="A0A9N9EC45"/>
<evidence type="ECO:0000313" key="4">
    <source>
        <dbReference type="Proteomes" id="UP000789396"/>
    </source>
</evidence>
<name>A0A9N9EC45_9GLOM</name>